<dbReference type="SMART" id="SM00347">
    <property type="entry name" value="HTH_MARR"/>
    <property type="match status" value="1"/>
</dbReference>
<dbReference type="InterPro" id="IPR036390">
    <property type="entry name" value="WH_DNA-bd_sf"/>
</dbReference>
<feature type="domain" description="HTH marR-type" evidence="4">
    <location>
        <begin position="45"/>
        <end position="144"/>
    </location>
</feature>
<dbReference type="Gene3D" id="1.10.10.10">
    <property type="entry name" value="Winged helix-like DNA-binding domain superfamily/Winged helix DNA-binding domain"/>
    <property type="match status" value="1"/>
</dbReference>
<evidence type="ECO:0000256" key="2">
    <source>
        <dbReference type="ARBA" id="ARBA00023125"/>
    </source>
</evidence>
<dbReference type="GO" id="GO:0003677">
    <property type="term" value="F:DNA binding"/>
    <property type="evidence" value="ECO:0007669"/>
    <property type="project" value="UniProtKB-KW"/>
</dbReference>
<dbReference type="AlphaFoldDB" id="A0A417YL90"/>
<sequence>MYSRSENWIGVNGLIRSSELQNMDLIDLLSERHTLVRRMAENVWNDQSDLSISNSEWSIMARIYKKQPTISHVTKNVDISRQAIHKFLKNLSAKGLVEINNVENNKKEKCVQLTALGEECYEKNMNLKAQLENKIAETIGMEQVNKLKELLQLDWDIEKIRS</sequence>
<name>A0A417YL90_9BACI</name>
<evidence type="ECO:0000256" key="1">
    <source>
        <dbReference type="ARBA" id="ARBA00023015"/>
    </source>
</evidence>
<evidence type="ECO:0000259" key="4">
    <source>
        <dbReference type="SMART" id="SM00347"/>
    </source>
</evidence>
<dbReference type="PANTHER" id="PTHR35790:SF4">
    <property type="entry name" value="HTH-TYPE TRANSCRIPTIONAL REGULATOR PCHR"/>
    <property type="match status" value="1"/>
</dbReference>
<keyword evidence="2" id="KW-0238">DNA-binding</keyword>
<dbReference type="EMBL" id="QWEG01000016">
    <property type="protein sequence ID" value="RHW33951.1"/>
    <property type="molecule type" value="Genomic_DNA"/>
</dbReference>
<organism evidence="5 6">
    <name type="scientific">Neobacillus notoginsengisoli</name>
    <dbReference type="NCBI Taxonomy" id="1578198"/>
    <lineage>
        <taxon>Bacteria</taxon>
        <taxon>Bacillati</taxon>
        <taxon>Bacillota</taxon>
        <taxon>Bacilli</taxon>
        <taxon>Bacillales</taxon>
        <taxon>Bacillaceae</taxon>
        <taxon>Neobacillus</taxon>
    </lineage>
</organism>
<dbReference type="OrthoDB" id="2404954at2"/>
<dbReference type="Proteomes" id="UP000284416">
    <property type="component" value="Unassembled WGS sequence"/>
</dbReference>
<dbReference type="PANTHER" id="PTHR35790">
    <property type="entry name" value="HTH-TYPE TRANSCRIPTIONAL REGULATOR PCHR"/>
    <property type="match status" value="1"/>
</dbReference>
<keyword evidence="1" id="KW-0805">Transcription regulation</keyword>
<dbReference type="Pfam" id="PF13463">
    <property type="entry name" value="HTH_27"/>
    <property type="match status" value="1"/>
</dbReference>
<comment type="caution">
    <text evidence="5">The sequence shown here is derived from an EMBL/GenBank/DDBJ whole genome shotgun (WGS) entry which is preliminary data.</text>
</comment>
<evidence type="ECO:0000256" key="3">
    <source>
        <dbReference type="ARBA" id="ARBA00023163"/>
    </source>
</evidence>
<dbReference type="InterPro" id="IPR036388">
    <property type="entry name" value="WH-like_DNA-bd_sf"/>
</dbReference>
<gene>
    <name evidence="5" type="ORF">D1B31_20390</name>
</gene>
<reference evidence="5 6" key="1">
    <citation type="journal article" date="2017" name="Int. J. Syst. Evol. Microbiol.">
        <title>Bacillus notoginsengisoli sp. nov., a novel bacterium isolated from the rhizosphere of Panax notoginseng.</title>
        <authorList>
            <person name="Zhang M.Y."/>
            <person name="Cheng J."/>
            <person name="Cai Y."/>
            <person name="Zhang T.Y."/>
            <person name="Wu Y.Y."/>
            <person name="Manikprabhu D."/>
            <person name="Li W.J."/>
            <person name="Zhang Y.X."/>
        </authorList>
    </citation>
    <scope>NUCLEOTIDE SEQUENCE [LARGE SCALE GENOMIC DNA]</scope>
    <source>
        <strain evidence="5 6">JCM 30743</strain>
    </source>
</reference>
<protein>
    <submittedName>
        <fullName evidence="5">MarR family transcriptional regulator</fullName>
    </submittedName>
</protein>
<dbReference type="InterPro" id="IPR052067">
    <property type="entry name" value="Metal_resp_HTH_trans_reg"/>
</dbReference>
<keyword evidence="6" id="KW-1185">Reference proteome</keyword>
<evidence type="ECO:0000313" key="5">
    <source>
        <dbReference type="EMBL" id="RHW33951.1"/>
    </source>
</evidence>
<proteinExistence type="predicted"/>
<dbReference type="GO" id="GO:0003700">
    <property type="term" value="F:DNA-binding transcription factor activity"/>
    <property type="evidence" value="ECO:0007669"/>
    <property type="project" value="InterPro"/>
</dbReference>
<keyword evidence="3" id="KW-0804">Transcription</keyword>
<dbReference type="SUPFAM" id="SSF46785">
    <property type="entry name" value="Winged helix' DNA-binding domain"/>
    <property type="match status" value="1"/>
</dbReference>
<evidence type="ECO:0000313" key="6">
    <source>
        <dbReference type="Proteomes" id="UP000284416"/>
    </source>
</evidence>
<accession>A0A417YL90</accession>
<dbReference type="InterPro" id="IPR000835">
    <property type="entry name" value="HTH_MarR-typ"/>
</dbReference>